<dbReference type="EMBL" id="UINC01210401">
    <property type="protein sequence ID" value="SVE33845.1"/>
    <property type="molecule type" value="Genomic_DNA"/>
</dbReference>
<feature type="non-terminal residue" evidence="2">
    <location>
        <position position="1"/>
    </location>
</feature>
<sequence>QAEFTGPALPRHTTAVSLNAKGDRQKLALKTLGLATFVVGKHPEHSEPTKAILTTPVVLNGRINKPGEIDTWQIRLKEKQQITFDLAAAQLGSPLDAMLSILDAKGKQLAANDDRAKGQGDPRLNFTAPNAGIYTIEIKERFASRGGSTFAYRLTASTSEAKPDFSLTFDASHLNITRATEPPRKDTKPSGPKLKINVQRQGGFKGDIQLTLAGLPKNVKVFNAQIAANKTSAELQFIIS</sequence>
<dbReference type="AlphaFoldDB" id="A0A383CPV7"/>
<gene>
    <name evidence="2" type="ORF">METZ01_LOCUS486699</name>
</gene>
<name>A0A383CPV7_9ZZZZ</name>
<feature type="domain" description="Peptidase C-terminal archaeal/bacterial" evidence="1">
    <location>
        <begin position="70"/>
        <end position="138"/>
    </location>
</feature>
<evidence type="ECO:0000259" key="1">
    <source>
        <dbReference type="Pfam" id="PF04151"/>
    </source>
</evidence>
<feature type="non-terminal residue" evidence="2">
    <location>
        <position position="240"/>
    </location>
</feature>
<reference evidence="2" key="1">
    <citation type="submission" date="2018-05" db="EMBL/GenBank/DDBJ databases">
        <authorList>
            <person name="Lanie J.A."/>
            <person name="Ng W.-L."/>
            <person name="Kazmierczak K.M."/>
            <person name="Andrzejewski T.M."/>
            <person name="Davidsen T.M."/>
            <person name="Wayne K.J."/>
            <person name="Tettelin H."/>
            <person name="Glass J.I."/>
            <person name="Rusch D."/>
            <person name="Podicherti R."/>
            <person name="Tsui H.-C.T."/>
            <person name="Winkler M.E."/>
        </authorList>
    </citation>
    <scope>NUCLEOTIDE SEQUENCE</scope>
</reference>
<protein>
    <recommendedName>
        <fullName evidence="1">Peptidase C-terminal archaeal/bacterial domain-containing protein</fullName>
    </recommendedName>
</protein>
<evidence type="ECO:0000313" key="2">
    <source>
        <dbReference type="EMBL" id="SVE33845.1"/>
    </source>
</evidence>
<proteinExistence type="predicted"/>
<organism evidence="2">
    <name type="scientific">marine metagenome</name>
    <dbReference type="NCBI Taxonomy" id="408172"/>
    <lineage>
        <taxon>unclassified sequences</taxon>
        <taxon>metagenomes</taxon>
        <taxon>ecological metagenomes</taxon>
    </lineage>
</organism>
<dbReference type="InterPro" id="IPR007280">
    <property type="entry name" value="Peptidase_C_arc/bac"/>
</dbReference>
<accession>A0A383CPV7</accession>
<dbReference type="Gene3D" id="2.60.120.380">
    <property type="match status" value="1"/>
</dbReference>
<dbReference type="Pfam" id="PF04151">
    <property type="entry name" value="PPC"/>
    <property type="match status" value="1"/>
</dbReference>